<gene>
    <name evidence="2" type="ORF">BI308_25345</name>
</gene>
<accession>A0A1L9QJM2</accession>
<dbReference type="SUPFAM" id="SSF140869">
    <property type="entry name" value="GUN4-like"/>
    <property type="match status" value="1"/>
</dbReference>
<proteinExistence type="predicted"/>
<dbReference type="InterPro" id="IPR008629">
    <property type="entry name" value="GUN4-like"/>
</dbReference>
<dbReference type="Gene3D" id="1.25.40.620">
    <property type="match status" value="1"/>
</dbReference>
<evidence type="ECO:0000313" key="2">
    <source>
        <dbReference type="EMBL" id="OJJ13961.1"/>
    </source>
</evidence>
<dbReference type="CDD" id="cd16383">
    <property type="entry name" value="GUN4"/>
    <property type="match status" value="1"/>
</dbReference>
<dbReference type="GO" id="GO:0046906">
    <property type="term" value="F:tetrapyrrole binding"/>
    <property type="evidence" value="ECO:0007669"/>
    <property type="project" value="TreeGrafter"/>
</dbReference>
<feature type="domain" description="GUN4-like" evidence="1">
    <location>
        <begin position="99"/>
        <end position="219"/>
    </location>
</feature>
<dbReference type="AlphaFoldDB" id="A0A1L9QJM2"/>
<sequence length="255" mass="29972">MEQERQITLSNYAQQMGVSYKTAWRWWKQGRLIGKQLENGSIWIDESMVLPEEETEQTGLQQQLEIAAQEREELRNLLYEVLFELRKLKGDSEPNHWPSEVGMDYSHLVSLLEAGSWQEANEYTWLLLLALVGYEEGDDLALEEIEALPKIDMETLDRLWYEYSEGRFGFGVQEWIWEECDRHYEVFCDRIGWRIQSKWLSMDQLRFSLSAPVGHLPAIIWRNRACYGLGYHSPDEVLETLFSFSIPLPKSGRVV</sequence>
<comment type="caution">
    <text evidence="2">The sequence shown here is derived from an EMBL/GenBank/DDBJ whole genome shotgun (WGS) entry which is preliminary data.</text>
</comment>
<dbReference type="PANTHER" id="PTHR34800:SF1">
    <property type="entry name" value="TETRAPYRROLE-BINDING PROTEIN, CHLOROPLASTIC"/>
    <property type="match status" value="1"/>
</dbReference>
<reference evidence="2" key="1">
    <citation type="submission" date="2016-10" db="EMBL/GenBank/DDBJ databases">
        <title>CRISPR-Cas defence system in Roseofilum reptotaenium: evidence of a bacteriophage-cyanobacterium arms race in the coral black band disease.</title>
        <authorList>
            <person name="Buerger P."/>
            <person name="Wood-Charlson E.M."/>
            <person name="Weynberg K.D."/>
            <person name="Willis B."/>
            <person name="Van Oppen M.J."/>
        </authorList>
    </citation>
    <scope>NUCLEOTIDE SEQUENCE [LARGE SCALE GENOMIC DNA]</scope>
    <source>
        <strain evidence="2">AO1-A</strain>
    </source>
</reference>
<dbReference type="EMBL" id="MLAW01000087">
    <property type="protein sequence ID" value="OJJ13961.1"/>
    <property type="molecule type" value="Genomic_DNA"/>
</dbReference>
<keyword evidence="3" id="KW-1185">Reference proteome</keyword>
<dbReference type="InterPro" id="IPR037215">
    <property type="entry name" value="GUN4-like_sf"/>
</dbReference>
<dbReference type="STRING" id="1925591.BI308_25345"/>
<evidence type="ECO:0000259" key="1">
    <source>
        <dbReference type="Pfam" id="PF05419"/>
    </source>
</evidence>
<protein>
    <recommendedName>
        <fullName evidence="1">GUN4-like domain-containing protein</fullName>
    </recommendedName>
</protein>
<dbReference type="PANTHER" id="PTHR34800">
    <property type="entry name" value="TETRAPYRROLE-BINDING PROTEIN, CHLOROPLASTIC"/>
    <property type="match status" value="1"/>
</dbReference>
<dbReference type="Gene3D" id="1.10.10.1770">
    <property type="entry name" value="Gun4-like"/>
    <property type="match status" value="1"/>
</dbReference>
<name>A0A1L9QJM2_9CYAN</name>
<dbReference type="Pfam" id="PF05419">
    <property type="entry name" value="GUN4"/>
    <property type="match status" value="1"/>
</dbReference>
<dbReference type="Proteomes" id="UP000183940">
    <property type="component" value="Unassembled WGS sequence"/>
</dbReference>
<organism evidence="2 3">
    <name type="scientific">Roseofilum reptotaenium AO1-A</name>
    <dbReference type="NCBI Taxonomy" id="1925591"/>
    <lineage>
        <taxon>Bacteria</taxon>
        <taxon>Bacillati</taxon>
        <taxon>Cyanobacteriota</taxon>
        <taxon>Cyanophyceae</taxon>
        <taxon>Desertifilales</taxon>
        <taxon>Desertifilaceae</taxon>
        <taxon>Roseofilum</taxon>
    </lineage>
</organism>
<evidence type="ECO:0000313" key="3">
    <source>
        <dbReference type="Proteomes" id="UP000183940"/>
    </source>
</evidence>